<evidence type="ECO:0000256" key="2">
    <source>
        <dbReference type="SAM" id="Phobius"/>
    </source>
</evidence>
<organism evidence="3 4">
    <name type="scientific">Acetobacter ghanensis</name>
    <dbReference type="NCBI Taxonomy" id="431306"/>
    <lineage>
        <taxon>Bacteria</taxon>
        <taxon>Pseudomonadati</taxon>
        <taxon>Pseudomonadota</taxon>
        <taxon>Alphaproteobacteria</taxon>
        <taxon>Acetobacterales</taxon>
        <taxon>Acetobacteraceae</taxon>
        <taxon>Acetobacter</taxon>
    </lineage>
</organism>
<accession>A0A0U5F3X3</accession>
<gene>
    <name evidence="3" type="ORF">AGA_423</name>
</gene>
<keyword evidence="2" id="KW-1133">Transmembrane helix</keyword>
<feature type="compositionally biased region" description="Pro residues" evidence="1">
    <location>
        <begin position="141"/>
        <end position="159"/>
    </location>
</feature>
<evidence type="ECO:0000313" key="3">
    <source>
        <dbReference type="EMBL" id="CEF53813.1"/>
    </source>
</evidence>
<evidence type="ECO:0000256" key="1">
    <source>
        <dbReference type="SAM" id="MobiDB-lite"/>
    </source>
</evidence>
<feature type="transmembrane region" description="Helical" evidence="2">
    <location>
        <begin position="12"/>
        <end position="36"/>
    </location>
</feature>
<dbReference type="RefSeq" id="WP_172793709.1">
    <property type="nucleotide sequence ID" value="NZ_LN609302.1"/>
</dbReference>
<dbReference type="AlphaFoldDB" id="A0A0U5F3X3"/>
<keyword evidence="2" id="KW-0472">Membrane</keyword>
<dbReference type="PATRIC" id="fig|431306.5.peg.391"/>
<proteinExistence type="predicted"/>
<dbReference type="Proteomes" id="UP000068250">
    <property type="component" value="Chromosome I"/>
</dbReference>
<feature type="compositionally biased region" description="Pro residues" evidence="1">
    <location>
        <begin position="38"/>
        <end position="48"/>
    </location>
</feature>
<reference evidence="4" key="1">
    <citation type="submission" date="2014-09" db="EMBL/GenBank/DDBJ databases">
        <authorList>
            <person name="Illeghems K.G."/>
        </authorList>
    </citation>
    <scope>NUCLEOTIDE SEQUENCE [LARGE SCALE GENOMIC DNA]</scope>
    <source>
        <strain evidence="4">LMG 23848T</strain>
    </source>
</reference>
<feature type="region of interest" description="Disordered" evidence="1">
    <location>
        <begin position="37"/>
        <end position="234"/>
    </location>
</feature>
<evidence type="ECO:0008006" key="5">
    <source>
        <dbReference type="Google" id="ProtNLM"/>
    </source>
</evidence>
<feature type="compositionally biased region" description="Pro residues" evidence="1">
    <location>
        <begin position="98"/>
        <end position="115"/>
    </location>
</feature>
<dbReference type="EMBL" id="LN609302">
    <property type="protein sequence ID" value="CEF53813.1"/>
    <property type="molecule type" value="Genomic_DNA"/>
</dbReference>
<dbReference type="STRING" id="431306.AGA_423"/>
<feature type="compositionally biased region" description="Basic and acidic residues" evidence="1">
    <location>
        <begin position="183"/>
        <end position="205"/>
    </location>
</feature>
<dbReference type="PRINTS" id="PR01217">
    <property type="entry name" value="PRICHEXTENSN"/>
</dbReference>
<name>A0A0U5F3X3_9PROT</name>
<keyword evidence="2" id="KW-0812">Transmembrane</keyword>
<feature type="compositionally biased region" description="Basic and acidic residues" evidence="1">
    <location>
        <begin position="67"/>
        <end position="76"/>
    </location>
</feature>
<protein>
    <recommendedName>
        <fullName evidence="5">TonB periplasmic protein</fullName>
    </recommendedName>
</protein>
<evidence type="ECO:0000313" key="4">
    <source>
        <dbReference type="Proteomes" id="UP000068250"/>
    </source>
</evidence>
<sequence length="335" mass="35406">MPMARPRRSDQVLLRRSLYVSGAAHIAALVALLISLPTPRPPEEPPQPTVEMEFEPSDAQDGGPSAKAEKPAEEPRPPAPAVQDAPPTPEPPKDVPNEEPPPPPPPPQPVPPPPQTEAEPLPDVPLPPKAEEPSPEAVKTPPSPPAPVKPSPSVAPPSPMTQQTDTLPDTVVPSHITQPNKAKKSEPDTHSLLETLDTFRSDQKQTHAPKARANPQAGGAPNGGGSPVGSNITGSLSVGQQKAIGASVRRCYSEDTAAKDYASFVAHLVVTVDATGEARIVQFAPETQARMNADASYRALAERARAAVLSPTCAKLPIPEELLGQPRQLKFVFRP</sequence>